<dbReference type="InterPro" id="IPR000740">
    <property type="entry name" value="GrpE"/>
</dbReference>
<evidence type="ECO:0000256" key="2">
    <source>
        <dbReference type="ARBA" id="ARBA00023186"/>
    </source>
</evidence>
<comment type="function">
    <text evidence="3">Participates actively in the response to hyperosmotic and heat shock by preventing the aggregation of stress-denatured proteins, in association with DnaK and GrpE. It is the nucleotide exchange factor for DnaK and may function as a thermosensor. Unfolded proteins bind initially to DnaJ; upon interaction with the DnaJ-bound protein, DnaK hydrolyzes its bound ATP, resulting in the formation of a stable complex. GrpE releases ADP from DnaK; ATP binding to DnaK triggers the release of the substrate protein, thus completing the reaction cycle. Several rounds of ATP-dependent interactions between DnaJ, DnaK and GrpE are required for fully efficient folding.</text>
</comment>
<evidence type="ECO:0000256" key="4">
    <source>
        <dbReference type="RuleBase" id="RU004478"/>
    </source>
</evidence>
<keyword evidence="3" id="KW-0346">Stress response</keyword>
<protein>
    <recommendedName>
        <fullName evidence="3">Protein GrpE</fullName>
    </recommendedName>
    <alternativeName>
        <fullName evidence="3">HSP-70 cofactor</fullName>
    </alternativeName>
</protein>
<comment type="caution">
    <text evidence="6">The sequence shown here is derived from an EMBL/GenBank/DDBJ whole genome shotgun (WGS) entry which is preliminary data.</text>
</comment>
<dbReference type="InterPro" id="IPR009012">
    <property type="entry name" value="GrpE_head"/>
</dbReference>
<dbReference type="Gene3D" id="2.30.22.10">
    <property type="entry name" value="Head domain of nucleotide exchange factor GrpE"/>
    <property type="match status" value="1"/>
</dbReference>
<dbReference type="HAMAP" id="MF_01151">
    <property type="entry name" value="GrpE"/>
    <property type="match status" value="1"/>
</dbReference>
<evidence type="ECO:0000313" key="6">
    <source>
        <dbReference type="EMBL" id="PIR85520.1"/>
    </source>
</evidence>
<feature type="coiled-coil region" evidence="5">
    <location>
        <begin position="7"/>
        <end position="62"/>
    </location>
</feature>
<sequence length="177" mass="20400">MSDDIILEDEFEGEETLEQKLKDLRAELKKVKSDRDENLSGWQRAKADYVNLERRLRELRSSVASEAVVTVMRDVIPMFDSLEAAQNSFKENAQVLDGLSALSRQLEEVLRKQNVEKFTPQKGDSFDPHLHEPMQTLATKEEKEDNTVLETLQSGYRLNEQVIRPARVSVYRFEAGE</sequence>
<dbReference type="AlphaFoldDB" id="A0A2H0UGN2"/>
<dbReference type="Proteomes" id="UP000229315">
    <property type="component" value="Unassembled WGS sequence"/>
</dbReference>
<dbReference type="GO" id="GO:0042803">
    <property type="term" value="F:protein homodimerization activity"/>
    <property type="evidence" value="ECO:0007669"/>
    <property type="project" value="InterPro"/>
</dbReference>
<dbReference type="GO" id="GO:0000774">
    <property type="term" value="F:adenyl-nucleotide exchange factor activity"/>
    <property type="evidence" value="ECO:0007669"/>
    <property type="project" value="InterPro"/>
</dbReference>
<dbReference type="EMBL" id="PFBH01000001">
    <property type="protein sequence ID" value="PIR85520.1"/>
    <property type="molecule type" value="Genomic_DNA"/>
</dbReference>
<dbReference type="GO" id="GO:0051082">
    <property type="term" value="F:unfolded protein binding"/>
    <property type="evidence" value="ECO:0007669"/>
    <property type="project" value="TreeGrafter"/>
</dbReference>
<dbReference type="InterPro" id="IPR013805">
    <property type="entry name" value="GrpE_CC"/>
</dbReference>
<reference evidence="7" key="1">
    <citation type="submission" date="2017-09" db="EMBL/GenBank/DDBJ databases">
        <title>Depth-based differentiation of microbial function through sediment-hosted aquifers and enrichment of novel symbionts in the deep terrestrial subsurface.</title>
        <authorList>
            <person name="Probst A.J."/>
            <person name="Ladd B."/>
            <person name="Jarett J.K."/>
            <person name="Geller-Mcgrath D.E."/>
            <person name="Sieber C.M.K."/>
            <person name="Emerson J.B."/>
            <person name="Anantharaman K."/>
            <person name="Thomas B.C."/>
            <person name="Malmstrom R."/>
            <person name="Stieglmeier M."/>
            <person name="Klingl A."/>
            <person name="Woyke T."/>
            <person name="Ryan C.M."/>
            <person name="Banfield J.F."/>
        </authorList>
    </citation>
    <scope>NUCLEOTIDE SEQUENCE [LARGE SCALE GENOMIC DNA]</scope>
</reference>
<comment type="subunit">
    <text evidence="3">Homodimer.</text>
</comment>
<dbReference type="SUPFAM" id="SSF58014">
    <property type="entry name" value="Coiled-coil domain of nucleotide exchange factor GrpE"/>
    <property type="match status" value="1"/>
</dbReference>
<keyword evidence="2 3" id="KW-0143">Chaperone</keyword>
<proteinExistence type="inferred from homology"/>
<comment type="similarity">
    <text evidence="1 3 4">Belongs to the GrpE family.</text>
</comment>
<evidence type="ECO:0000256" key="1">
    <source>
        <dbReference type="ARBA" id="ARBA00009054"/>
    </source>
</evidence>
<dbReference type="Gene3D" id="3.90.20.20">
    <property type="match status" value="1"/>
</dbReference>
<dbReference type="GO" id="GO:0005737">
    <property type="term" value="C:cytoplasm"/>
    <property type="evidence" value="ECO:0007669"/>
    <property type="project" value="UniProtKB-SubCell"/>
</dbReference>
<name>A0A2H0UGN2_9BACT</name>
<keyword evidence="5" id="KW-0175">Coiled coil</keyword>
<dbReference type="CDD" id="cd00446">
    <property type="entry name" value="GrpE"/>
    <property type="match status" value="1"/>
</dbReference>
<gene>
    <name evidence="3 6" type="primary">grpE</name>
    <name evidence="6" type="ORF">COU15_00285</name>
</gene>
<evidence type="ECO:0000256" key="3">
    <source>
        <dbReference type="HAMAP-Rule" id="MF_01151"/>
    </source>
</evidence>
<dbReference type="SUPFAM" id="SSF51064">
    <property type="entry name" value="Head domain of nucleotide exchange factor GrpE"/>
    <property type="match status" value="1"/>
</dbReference>
<evidence type="ECO:0000313" key="7">
    <source>
        <dbReference type="Proteomes" id="UP000229315"/>
    </source>
</evidence>
<comment type="subcellular location">
    <subcellularLocation>
        <location evidence="3">Cytoplasm</location>
    </subcellularLocation>
</comment>
<organism evidence="6 7">
    <name type="scientific">Candidatus Kaiserbacteria bacterium CG10_big_fil_rev_8_21_14_0_10_45_20</name>
    <dbReference type="NCBI Taxonomy" id="1974607"/>
    <lineage>
        <taxon>Bacteria</taxon>
        <taxon>Candidatus Kaiseribacteriota</taxon>
    </lineage>
</organism>
<evidence type="ECO:0000256" key="5">
    <source>
        <dbReference type="SAM" id="Coils"/>
    </source>
</evidence>
<dbReference type="PRINTS" id="PR00773">
    <property type="entry name" value="GRPEPROTEIN"/>
</dbReference>
<dbReference type="PANTHER" id="PTHR21237">
    <property type="entry name" value="GRPE PROTEIN"/>
    <property type="match status" value="1"/>
</dbReference>
<dbReference type="GO" id="GO:0006457">
    <property type="term" value="P:protein folding"/>
    <property type="evidence" value="ECO:0007669"/>
    <property type="project" value="InterPro"/>
</dbReference>
<dbReference type="GO" id="GO:0051087">
    <property type="term" value="F:protein-folding chaperone binding"/>
    <property type="evidence" value="ECO:0007669"/>
    <property type="project" value="InterPro"/>
</dbReference>
<dbReference type="PANTHER" id="PTHR21237:SF23">
    <property type="entry name" value="GRPE PROTEIN HOMOLOG, MITOCHONDRIAL"/>
    <property type="match status" value="1"/>
</dbReference>
<dbReference type="Pfam" id="PF01025">
    <property type="entry name" value="GrpE"/>
    <property type="match status" value="1"/>
</dbReference>
<keyword evidence="3" id="KW-0963">Cytoplasm</keyword>
<accession>A0A2H0UGN2</accession>